<dbReference type="Proteomes" id="UP001156237">
    <property type="component" value="Segment"/>
</dbReference>
<evidence type="ECO:0000313" key="2">
    <source>
        <dbReference type="Proteomes" id="UP001156237"/>
    </source>
</evidence>
<evidence type="ECO:0000313" key="1">
    <source>
        <dbReference type="EMBL" id="WAE39542.1"/>
    </source>
</evidence>
<name>A0A9E8V828_9CAUD</name>
<keyword evidence="2" id="KW-1185">Reference proteome</keyword>
<proteinExistence type="predicted"/>
<sequence>MGTIILSIPHKCPLCKKEHRKLTHYNSRVGEFQYLEPGDIILMNEDKKLSFIVAEGYCEKETSFYLCRVGVSNSRITSIIQPCKAH</sequence>
<protein>
    <submittedName>
        <fullName evidence="1">Uncharacterized protein</fullName>
    </submittedName>
</protein>
<gene>
    <name evidence="1" type="ORF">FHOMOCKG_00014</name>
</gene>
<accession>A0A9E8V828</accession>
<dbReference type="EMBL" id="OP880253">
    <property type="protein sequence ID" value="WAE39542.1"/>
    <property type="molecule type" value="Genomic_DNA"/>
</dbReference>
<organism evidence="1 2">
    <name type="scientific">Methanophagales virus GBV302</name>
    <dbReference type="NCBI Taxonomy" id="2999281"/>
    <lineage>
        <taxon>Viruses</taxon>
        <taxon>Duplodnaviria</taxon>
        <taxon>Heunggongvirae</taxon>
        <taxon>Uroviricota</taxon>
        <taxon>Caudoviricetes</taxon>
        <taxon>Nakonvirales</taxon>
        <taxon>Ekchuahviridae</taxon>
        <taxon>Kukulkanvirus</taxon>
        <taxon>Kukulkanvirus mexicoense</taxon>
    </lineage>
</organism>
<reference evidence="1 2" key="1">
    <citation type="submission" date="2022-10" db="EMBL/GenBank/DDBJ databases">
        <title>Evolutionary Diversification of Methanotrophic Ca. Methanophagales (ANME-1) and Their Expansive Virome.</title>
        <authorList>
            <person name="Laso-Perez R."/>
            <person name="Wu F."/>
            <person name="Cremiere A."/>
            <person name="Speth D.R."/>
            <person name="Magyar J.S."/>
            <person name="Krupovic M."/>
            <person name="Orphan V.J."/>
        </authorList>
    </citation>
    <scope>NUCLEOTIDE SEQUENCE [LARGE SCALE GENOMIC DNA]</scope>
</reference>